<feature type="compositionally biased region" description="Basic and acidic residues" evidence="4">
    <location>
        <begin position="1"/>
        <end position="25"/>
    </location>
</feature>
<dbReference type="EMBL" id="JAUJFL010000005">
    <property type="protein sequence ID" value="KAK2602793.1"/>
    <property type="molecule type" value="Genomic_DNA"/>
</dbReference>
<dbReference type="PRINTS" id="PR00143">
    <property type="entry name" value="CITRTSNTHASE"/>
</dbReference>
<dbReference type="InterPro" id="IPR036969">
    <property type="entry name" value="Citrate_synthase_sf"/>
</dbReference>
<dbReference type="GO" id="GO:0006099">
    <property type="term" value="P:tricarboxylic acid cycle"/>
    <property type="evidence" value="ECO:0007669"/>
    <property type="project" value="TreeGrafter"/>
</dbReference>
<feature type="region of interest" description="Disordered" evidence="4">
    <location>
        <begin position="461"/>
        <end position="505"/>
    </location>
</feature>
<evidence type="ECO:0000256" key="4">
    <source>
        <dbReference type="SAM" id="MobiDB-lite"/>
    </source>
</evidence>
<keyword evidence="6" id="KW-1185">Reference proteome</keyword>
<dbReference type="Proteomes" id="UP001265746">
    <property type="component" value="Unassembled WGS sequence"/>
</dbReference>
<organism evidence="5 6">
    <name type="scientific">Phomopsis amygdali</name>
    <name type="common">Fusicoccum amygdali</name>
    <dbReference type="NCBI Taxonomy" id="1214568"/>
    <lineage>
        <taxon>Eukaryota</taxon>
        <taxon>Fungi</taxon>
        <taxon>Dikarya</taxon>
        <taxon>Ascomycota</taxon>
        <taxon>Pezizomycotina</taxon>
        <taxon>Sordariomycetes</taxon>
        <taxon>Sordariomycetidae</taxon>
        <taxon>Diaporthales</taxon>
        <taxon>Diaporthaceae</taxon>
        <taxon>Diaporthe</taxon>
    </lineage>
</organism>
<dbReference type="PANTHER" id="PTHR11739">
    <property type="entry name" value="CITRATE SYNTHASE"/>
    <property type="match status" value="1"/>
</dbReference>
<reference evidence="5" key="1">
    <citation type="submission" date="2023-06" db="EMBL/GenBank/DDBJ databases">
        <authorList>
            <person name="Noh H."/>
        </authorList>
    </citation>
    <scope>NUCLEOTIDE SEQUENCE</scope>
    <source>
        <strain evidence="5">DUCC20226</strain>
    </source>
</reference>
<evidence type="ECO:0000313" key="6">
    <source>
        <dbReference type="Proteomes" id="UP001265746"/>
    </source>
</evidence>
<dbReference type="SUPFAM" id="SSF48256">
    <property type="entry name" value="Citrate synthase"/>
    <property type="match status" value="1"/>
</dbReference>
<dbReference type="Gene3D" id="1.10.580.10">
    <property type="entry name" value="Citrate Synthase, domain 1"/>
    <property type="match status" value="1"/>
</dbReference>
<proteinExistence type="inferred from homology"/>
<evidence type="ECO:0000256" key="2">
    <source>
        <dbReference type="ARBA" id="ARBA00022679"/>
    </source>
</evidence>
<comment type="caution">
    <text evidence="5">The sequence shown here is derived from an EMBL/GenBank/DDBJ whole genome shotgun (WGS) entry which is preliminary data.</text>
</comment>
<evidence type="ECO:0000256" key="3">
    <source>
        <dbReference type="RuleBase" id="RU000441"/>
    </source>
</evidence>
<feature type="compositionally biased region" description="Basic and acidic residues" evidence="4">
    <location>
        <begin position="461"/>
        <end position="485"/>
    </location>
</feature>
<dbReference type="Gene3D" id="1.10.230.10">
    <property type="entry name" value="Cytochrome P450-Terp, domain 2"/>
    <property type="match status" value="1"/>
</dbReference>
<accession>A0AAD9W0J9</accession>
<evidence type="ECO:0000256" key="1">
    <source>
        <dbReference type="ARBA" id="ARBA00010566"/>
    </source>
</evidence>
<gene>
    <name evidence="5" type="ORF">N8I77_009299</name>
</gene>
<dbReference type="InterPro" id="IPR016142">
    <property type="entry name" value="Citrate_synth-like_lrg_a-sub"/>
</dbReference>
<dbReference type="GO" id="GO:0005759">
    <property type="term" value="C:mitochondrial matrix"/>
    <property type="evidence" value="ECO:0007669"/>
    <property type="project" value="TreeGrafter"/>
</dbReference>
<dbReference type="GO" id="GO:0005975">
    <property type="term" value="P:carbohydrate metabolic process"/>
    <property type="evidence" value="ECO:0007669"/>
    <property type="project" value="TreeGrafter"/>
</dbReference>
<dbReference type="GO" id="GO:0046912">
    <property type="term" value="F:acyltransferase activity, acyl groups converted into alkyl on transfer"/>
    <property type="evidence" value="ECO:0007669"/>
    <property type="project" value="InterPro"/>
</dbReference>
<feature type="region of interest" description="Disordered" evidence="4">
    <location>
        <begin position="1"/>
        <end position="29"/>
    </location>
</feature>
<name>A0AAD9W0J9_PHOAM</name>
<keyword evidence="2 3" id="KW-0808">Transferase</keyword>
<sequence length="505" mass="56343">MSSVADMEHLFPPRQQTEQHSKKDYLSVTDNRTGRSYRIPIAQNSILATDFHDIKSPPNAKNPVEQNDAGIRVFDPGFQNTACMASEITYVDGNAGEIAYRGYRVTDLFHSGRPFEHVAFLLIFGHLPNDSEATAFNRSIATSEMPPQNIFDMINNLPPETHATTAISAALTMYAALRPKKIPAHRGENLYQNNLPAVDKEISQCLLISSVLGAAIFCRLHGRDFAPPQPSYSYIENILHMMRFVDTETGRPDDRVVSLLNRTMILMADHEITSSASVLLNTASALADPFSCCAAAALSGIGILHGGAIEVAYKQLEAVRDVSQVPALIEDVKAHKRRLFGYGHRKWKLADPRSVLFRELISEAMEGNESLKNDHHLAIALEIDRVASQDKYFQERKLCANADLFLSFAYKAMGIPVDFILPMTILNRNPGYLAHYREAMAVPKPCMWRPLQIYVGENPGRKLDRASEQEDDQSSEKKQDHDSKVVNRAVKNGQLRDVNSAEIIP</sequence>
<dbReference type="Pfam" id="PF00285">
    <property type="entry name" value="Citrate_synt"/>
    <property type="match status" value="1"/>
</dbReference>
<protein>
    <recommendedName>
        <fullName evidence="3">Citrate synthase</fullName>
    </recommendedName>
</protein>
<comment type="similarity">
    <text evidence="1 3">Belongs to the citrate synthase family.</text>
</comment>
<dbReference type="AlphaFoldDB" id="A0AAD9W0J9"/>
<dbReference type="InterPro" id="IPR002020">
    <property type="entry name" value="Citrate_synthase"/>
</dbReference>
<dbReference type="InterPro" id="IPR016143">
    <property type="entry name" value="Citrate_synth-like_sm_a-sub"/>
</dbReference>
<evidence type="ECO:0000313" key="5">
    <source>
        <dbReference type="EMBL" id="KAK2602793.1"/>
    </source>
</evidence>
<dbReference type="PANTHER" id="PTHR11739:SF4">
    <property type="entry name" value="CITRATE SYNTHASE, PEROXISOMAL"/>
    <property type="match status" value="1"/>
</dbReference>